<keyword evidence="8 10" id="KW-0472">Membrane</keyword>
<dbReference type="InterPro" id="IPR026895">
    <property type="entry name" value="EMC1"/>
</dbReference>
<protein>
    <recommendedName>
        <fullName evidence="3">ER membrane protein complex subunit 1</fullName>
    </recommendedName>
</protein>
<keyword evidence="6" id="KW-0256">Endoplasmic reticulum</keyword>
<gene>
    <name evidence="12" type="ORF">GOODEAATRI_002321</name>
</gene>
<feature type="domain" description="ER membrane protein complex subunit 1 C-terminal" evidence="11">
    <location>
        <begin position="65"/>
        <end position="122"/>
    </location>
</feature>
<comment type="caution">
    <text evidence="12">The sequence shown here is derived from an EMBL/GenBank/DDBJ whole genome shotgun (WGS) entry which is preliminary data.</text>
</comment>
<accession>A0ABV0MFH6</accession>
<feature type="domain" description="ER membrane protein complex subunit 1 C-terminal" evidence="11">
    <location>
        <begin position="7"/>
        <end position="52"/>
    </location>
</feature>
<keyword evidence="7 10" id="KW-1133">Transmembrane helix</keyword>
<evidence type="ECO:0000256" key="9">
    <source>
        <dbReference type="ARBA" id="ARBA00023180"/>
    </source>
</evidence>
<dbReference type="PANTHER" id="PTHR21573:SF0">
    <property type="entry name" value="ER MEMBRANE PROTEIN COMPLEX SUBUNIT 1"/>
    <property type="match status" value="1"/>
</dbReference>
<evidence type="ECO:0000256" key="8">
    <source>
        <dbReference type="ARBA" id="ARBA00023136"/>
    </source>
</evidence>
<dbReference type="Pfam" id="PF07774">
    <property type="entry name" value="EMC1_C"/>
    <property type="match status" value="2"/>
</dbReference>
<reference evidence="12 13" key="1">
    <citation type="submission" date="2021-06" db="EMBL/GenBank/DDBJ databases">
        <authorList>
            <person name="Palmer J.M."/>
        </authorList>
    </citation>
    <scope>NUCLEOTIDE SEQUENCE [LARGE SCALE GENOMIC DNA]</scope>
    <source>
        <strain evidence="12 13">GA_2019</strain>
        <tissue evidence="12">Muscle</tissue>
    </source>
</reference>
<keyword evidence="9" id="KW-0325">Glycoprotein</keyword>
<dbReference type="InterPro" id="IPR011678">
    <property type="entry name" value="EMC1_C"/>
</dbReference>
<comment type="similarity">
    <text evidence="2">Belongs to the EMC1 family.</text>
</comment>
<dbReference type="PANTHER" id="PTHR21573">
    <property type="entry name" value="ER MEMBRANE PROTEIN COMPLEX SUBUNIT 1"/>
    <property type="match status" value="1"/>
</dbReference>
<sequence>MELYNSTVFSSLDRPHAPQVLQQSYIFPSSISTMEATLTEKGITSRHLLSSSVNTDTYVGFFWQVVAYGLDIYQTRVYPSKQFDVLKDDYDYMLISSVLFALFFATMISKRLAEVKLLNRAWR</sequence>
<name>A0ABV0MFH6_9TELE</name>
<evidence type="ECO:0000256" key="1">
    <source>
        <dbReference type="ARBA" id="ARBA00004115"/>
    </source>
</evidence>
<evidence type="ECO:0000256" key="6">
    <source>
        <dbReference type="ARBA" id="ARBA00022824"/>
    </source>
</evidence>
<evidence type="ECO:0000259" key="11">
    <source>
        <dbReference type="Pfam" id="PF07774"/>
    </source>
</evidence>
<dbReference type="EMBL" id="JAHRIO010000081">
    <property type="protein sequence ID" value="MEQ2157484.1"/>
    <property type="molecule type" value="Genomic_DNA"/>
</dbReference>
<evidence type="ECO:0000256" key="2">
    <source>
        <dbReference type="ARBA" id="ARBA00007904"/>
    </source>
</evidence>
<keyword evidence="5" id="KW-0732">Signal</keyword>
<evidence type="ECO:0000256" key="4">
    <source>
        <dbReference type="ARBA" id="ARBA00022692"/>
    </source>
</evidence>
<evidence type="ECO:0000256" key="7">
    <source>
        <dbReference type="ARBA" id="ARBA00022989"/>
    </source>
</evidence>
<keyword evidence="13" id="KW-1185">Reference proteome</keyword>
<evidence type="ECO:0000256" key="5">
    <source>
        <dbReference type="ARBA" id="ARBA00022729"/>
    </source>
</evidence>
<comment type="subcellular location">
    <subcellularLocation>
        <location evidence="1">Endoplasmic reticulum membrane</location>
        <topology evidence="1">Single-pass type I membrane protein</topology>
    </subcellularLocation>
</comment>
<organism evidence="12 13">
    <name type="scientific">Goodea atripinnis</name>
    <dbReference type="NCBI Taxonomy" id="208336"/>
    <lineage>
        <taxon>Eukaryota</taxon>
        <taxon>Metazoa</taxon>
        <taxon>Chordata</taxon>
        <taxon>Craniata</taxon>
        <taxon>Vertebrata</taxon>
        <taxon>Euteleostomi</taxon>
        <taxon>Actinopterygii</taxon>
        <taxon>Neopterygii</taxon>
        <taxon>Teleostei</taxon>
        <taxon>Neoteleostei</taxon>
        <taxon>Acanthomorphata</taxon>
        <taxon>Ovalentaria</taxon>
        <taxon>Atherinomorphae</taxon>
        <taxon>Cyprinodontiformes</taxon>
        <taxon>Goodeidae</taxon>
        <taxon>Goodea</taxon>
    </lineage>
</organism>
<evidence type="ECO:0000256" key="10">
    <source>
        <dbReference type="SAM" id="Phobius"/>
    </source>
</evidence>
<evidence type="ECO:0000313" key="12">
    <source>
        <dbReference type="EMBL" id="MEQ2157484.1"/>
    </source>
</evidence>
<proteinExistence type="inferred from homology"/>
<keyword evidence="4 10" id="KW-0812">Transmembrane</keyword>
<evidence type="ECO:0000256" key="3">
    <source>
        <dbReference type="ARBA" id="ARBA00020824"/>
    </source>
</evidence>
<dbReference type="Proteomes" id="UP001476798">
    <property type="component" value="Unassembled WGS sequence"/>
</dbReference>
<evidence type="ECO:0000313" key="13">
    <source>
        <dbReference type="Proteomes" id="UP001476798"/>
    </source>
</evidence>
<feature type="transmembrane region" description="Helical" evidence="10">
    <location>
        <begin position="92"/>
        <end position="113"/>
    </location>
</feature>